<keyword evidence="3 8" id="KW-0349">Heme</keyword>
<evidence type="ECO:0000256" key="6">
    <source>
        <dbReference type="ARBA" id="ARBA00023004"/>
    </source>
</evidence>
<keyword evidence="7 8" id="KW-0503">Monooxygenase</keyword>
<dbReference type="InterPro" id="IPR036396">
    <property type="entry name" value="Cyt_P450_sf"/>
</dbReference>
<dbReference type="GO" id="GO:0004497">
    <property type="term" value="F:monooxygenase activity"/>
    <property type="evidence" value="ECO:0007669"/>
    <property type="project" value="UniProtKB-KW"/>
</dbReference>
<comment type="caution">
    <text evidence="9">The sequence shown here is derived from an EMBL/GenBank/DDBJ whole genome shotgun (WGS) entry which is preliminary data.</text>
</comment>
<dbReference type="InterPro" id="IPR001128">
    <property type="entry name" value="Cyt_P450"/>
</dbReference>
<evidence type="ECO:0000256" key="2">
    <source>
        <dbReference type="ARBA" id="ARBA00010617"/>
    </source>
</evidence>
<dbReference type="GO" id="GO:0020037">
    <property type="term" value="F:heme binding"/>
    <property type="evidence" value="ECO:0007669"/>
    <property type="project" value="InterPro"/>
</dbReference>
<dbReference type="PRINTS" id="PR00359">
    <property type="entry name" value="BP450"/>
</dbReference>
<gene>
    <name evidence="9" type="ORF">HGA15_03200</name>
</gene>
<organism evidence="9 10">
    <name type="scientific">Nocardia flavorosea</name>
    <dbReference type="NCBI Taxonomy" id="53429"/>
    <lineage>
        <taxon>Bacteria</taxon>
        <taxon>Bacillati</taxon>
        <taxon>Actinomycetota</taxon>
        <taxon>Actinomycetes</taxon>
        <taxon>Mycobacteriales</taxon>
        <taxon>Nocardiaceae</taxon>
        <taxon>Nocardia</taxon>
    </lineage>
</organism>
<name>A0A846YBQ0_9NOCA</name>
<dbReference type="Proteomes" id="UP000570678">
    <property type="component" value="Unassembled WGS sequence"/>
</dbReference>
<dbReference type="PANTHER" id="PTHR46696">
    <property type="entry name" value="P450, PUTATIVE (EUROFUNG)-RELATED"/>
    <property type="match status" value="1"/>
</dbReference>
<dbReference type="GO" id="GO:0016705">
    <property type="term" value="F:oxidoreductase activity, acting on paired donors, with incorporation or reduction of molecular oxygen"/>
    <property type="evidence" value="ECO:0007669"/>
    <property type="project" value="InterPro"/>
</dbReference>
<evidence type="ECO:0000256" key="1">
    <source>
        <dbReference type="ARBA" id="ARBA00001971"/>
    </source>
</evidence>
<keyword evidence="10" id="KW-1185">Reference proteome</keyword>
<comment type="cofactor">
    <cofactor evidence="1">
        <name>heme</name>
        <dbReference type="ChEBI" id="CHEBI:30413"/>
    </cofactor>
</comment>
<dbReference type="CDD" id="cd11029">
    <property type="entry name" value="CYP107-like"/>
    <property type="match status" value="1"/>
</dbReference>
<evidence type="ECO:0000256" key="3">
    <source>
        <dbReference type="ARBA" id="ARBA00022617"/>
    </source>
</evidence>
<dbReference type="Gene3D" id="1.10.630.10">
    <property type="entry name" value="Cytochrome P450"/>
    <property type="match status" value="1"/>
</dbReference>
<dbReference type="EMBL" id="JAAXOT010000001">
    <property type="protein sequence ID" value="NKY55184.1"/>
    <property type="molecule type" value="Genomic_DNA"/>
</dbReference>
<keyword evidence="6 8" id="KW-0408">Iron</keyword>
<dbReference type="InterPro" id="IPR002397">
    <property type="entry name" value="Cyt_P450_B"/>
</dbReference>
<comment type="similarity">
    <text evidence="2 8">Belongs to the cytochrome P450 family.</text>
</comment>
<keyword evidence="4 8" id="KW-0479">Metal-binding</keyword>
<evidence type="ECO:0000256" key="4">
    <source>
        <dbReference type="ARBA" id="ARBA00022723"/>
    </source>
</evidence>
<dbReference type="AlphaFoldDB" id="A0A846YBQ0"/>
<evidence type="ECO:0000256" key="5">
    <source>
        <dbReference type="ARBA" id="ARBA00023002"/>
    </source>
</evidence>
<dbReference type="Pfam" id="PF00067">
    <property type="entry name" value="p450"/>
    <property type="match status" value="1"/>
</dbReference>
<keyword evidence="5 8" id="KW-0560">Oxidoreductase</keyword>
<dbReference type="PRINTS" id="PR00385">
    <property type="entry name" value="P450"/>
</dbReference>
<dbReference type="PROSITE" id="PS00086">
    <property type="entry name" value="CYTOCHROME_P450"/>
    <property type="match status" value="1"/>
</dbReference>
<dbReference type="InterPro" id="IPR017972">
    <property type="entry name" value="Cyt_P450_CS"/>
</dbReference>
<dbReference type="SUPFAM" id="SSF48264">
    <property type="entry name" value="Cytochrome P450"/>
    <property type="match status" value="1"/>
</dbReference>
<evidence type="ECO:0000313" key="10">
    <source>
        <dbReference type="Proteomes" id="UP000570678"/>
    </source>
</evidence>
<reference evidence="9 10" key="1">
    <citation type="submission" date="2020-04" db="EMBL/GenBank/DDBJ databases">
        <title>MicrobeNet Type strains.</title>
        <authorList>
            <person name="Nicholson A.C."/>
        </authorList>
    </citation>
    <scope>NUCLEOTIDE SEQUENCE [LARGE SCALE GENOMIC DNA]</scope>
    <source>
        <strain evidence="9 10">JCM 3332</strain>
    </source>
</reference>
<dbReference type="FunFam" id="1.10.630.10:FF:000018">
    <property type="entry name" value="Cytochrome P450 monooxygenase"/>
    <property type="match status" value="1"/>
</dbReference>
<accession>A0A846YBQ0</accession>
<evidence type="ECO:0000256" key="7">
    <source>
        <dbReference type="ARBA" id="ARBA00023033"/>
    </source>
</evidence>
<proteinExistence type="inferred from homology"/>
<sequence length="407" mass="45020">MYTHEDPVVIDPEGSDIQGEIRRIRERGPVTEVVLPGGVRAWSVTGAAELERILSGSEVSKDPHQHWPAFRNGEIGQDFPLLNWVNTRSMFTAYGSEHRRLRNFVAPAFTNRRTSALEPRIRGIANDLVRGLDAAPASEPVNIREHFAYPLPLRVINELLGVPEHLVGPLRKCVDGIFDIGLSEAEAVANYEEMIGLLQTLVAYRRESPGEDMTSTLIFHVDDPAKDFSAHELVGTLYLTVNAGHETTVDLIDQSIYLLLSNPDYLAAALDGRLSWTDVIEEVLRFEPSIAHAPLRYAVRDFSIGDVTIAEGDPILSCPADANRDPEIYGESAVRFDPTRTNKGHMAFGYGAHRCPGAPLARLEALLALPTLFQRFPHMRLAVSPEELGTVPGFIANGHDRLPVFLK</sequence>
<evidence type="ECO:0000256" key="8">
    <source>
        <dbReference type="RuleBase" id="RU000461"/>
    </source>
</evidence>
<evidence type="ECO:0000313" key="9">
    <source>
        <dbReference type="EMBL" id="NKY55184.1"/>
    </source>
</evidence>
<protein>
    <submittedName>
        <fullName evidence="9">Cytochrome P450</fullName>
    </submittedName>
</protein>
<dbReference type="GO" id="GO:0005506">
    <property type="term" value="F:iron ion binding"/>
    <property type="evidence" value="ECO:0007669"/>
    <property type="project" value="InterPro"/>
</dbReference>
<dbReference type="PANTHER" id="PTHR46696:SF1">
    <property type="entry name" value="CYTOCHROME P450 YJIB-RELATED"/>
    <property type="match status" value="1"/>
</dbReference>